<dbReference type="AlphaFoldDB" id="A0A2U1NIF5"/>
<organism evidence="2 3">
    <name type="scientific">Artemisia annua</name>
    <name type="common">Sweet wormwood</name>
    <dbReference type="NCBI Taxonomy" id="35608"/>
    <lineage>
        <taxon>Eukaryota</taxon>
        <taxon>Viridiplantae</taxon>
        <taxon>Streptophyta</taxon>
        <taxon>Embryophyta</taxon>
        <taxon>Tracheophyta</taxon>
        <taxon>Spermatophyta</taxon>
        <taxon>Magnoliopsida</taxon>
        <taxon>eudicotyledons</taxon>
        <taxon>Gunneridae</taxon>
        <taxon>Pentapetalae</taxon>
        <taxon>asterids</taxon>
        <taxon>campanulids</taxon>
        <taxon>Asterales</taxon>
        <taxon>Asteraceae</taxon>
        <taxon>Asteroideae</taxon>
        <taxon>Anthemideae</taxon>
        <taxon>Artemisiinae</taxon>
        <taxon>Artemisia</taxon>
    </lineage>
</organism>
<keyword evidence="3" id="KW-1185">Reference proteome</keyword>
<keyword evidence="2" id="KW-0808">Transferase</keyword>
<dbReference type="Proteomes" id="UP000245207">
    <property type="component" value="Unassembled WGS sequence"/>
</dbReference>
<reference evidence="2 3" key="1">
    <citation type="journal article" date="2018" name="Mol. Plant">
        <title>The genome of Artemisia annua provides insight into the evolution of Asteraceae family and artemisinin biosynthesis.</title>
        <authorList>
            <person name="Shen Q."/>
            <person name="Zhang L."/>
            <person name="Liao Z."/>
            <person name="Wang S."/>
            <person name="Yan T."/>
            <person name="Shi P."/>
            <person name="Liu M."/>
            <person name="Fu X."/>
            <person name="Pan Q."/>
            <person name="Wang Y."/>
            <person name="Lv Z."/>
            <person name="Lu X."/>
            <person name="Zhang F."/>
            <person name="Jiang W."/>
            <person name="Ma Y."/>
            <person name="Chen M."/>
            <person name="Hao X."/>
            <person name="Li L."/>
            <person name="Tang Y."/>
            <person name="Lv G."/>
            <person name="Zhou Y."/>
            <person name="Sun X."/>
            <person name="Brodelius P.E."/>
            <person name="Rose J.K.C."/>
            <person name="Tang K."/>
        </authorList>
    </citation>
    <scope>NUCLEOTIDE SEQUENCE [LARGE SCALE GENOMIC DNA]</scope>
    <source>
        <strain evidence="3">cv. Huhao1</strain>
        <tissue evidence="2">Leaf</tissue>
    </source>
</reference>
<dbReference type="GO" id="GO:0016301">
    <property type="term" value="F:kinase activity"/>
    <property type="evidence" value="ECO:0007669"/>
    <property type="project" value="UniProtKB-KW"/>
</dbReference>
<dbReference type="EMBL" id="PKPP01002766">
    <property type="protein sequence ID" value="PWA73240.1"/>
    <property type="molecule type" value="Genomic_DNA"/>
</dbReference>
<protein>
    <submittedName>
        <fullName evidence="2">Cyclin-dependent kinase D-1</fullName>
    </submittedName>
</protein>
<accession>A0A2U1NIF5</accession>
<feature type="compositionally biased region" description="Pro residues" evidence="1">
    <location>
        <begin position="26"/>
        <end position="38"/>
    </location>
</feature>
<feature type="compositionally biased region" description="Basic and acidic residues" evidence="1">
    <location>
        <begin position="40"/>
        <end position="49"/>
    </location>
</feature>
<gene>
    <name evidence="2" type="ORF">CTI12_AA263410</name>
</gene>
<sequence>MSFPPVLSPLTFRDGICFCGRYFSSGPPPTEPALLPRPTPKKESMDSKPSEFGPTKWDCTNGIGNERRNGPGLIVNLGHNRQMGHGRKVAFKDFEEKNVNIEAFLTARQHTHAF</sequence>
<evidence type="ECO:0000313" key="3">
    <source>
        <dbReference type="Proteomes" id="UP000245207"/>
    </source>
</evidence>
<evidence type="ECO:0000313" key="2">
    <source>
        <dbReference type="EMBL" id="PWA73240.1"/>
    </source>
</evidence>
<evidence type="ECO:0000256" key="1">
    <source>
        <dbReference type="SAM" id="MobiDB-lite"/>
    </source>
</evidence>
<keyword evidence="2" id="KW-0418">Kinase</keyword>
<feature type="region of interest" description="Disordered" evidence="1">
    <location>
        <begin position="23"/>
        <end position="70"/>
    </location>
</feature>
<comment type="caution">
    <text evidence="2">The sequence shown here is derived from an EMBL/GenBank/DDBJ whole genome shotgun (WGS) entry which is preliminary data.</text>
</comment>
<name>A0A2U1NIF5_ARTAN</name>
<proteinExistence type="predicted"/>